<accession>R7Q923</accession>
<dbReference type="GeneID" id="17322080"/>
<feature type="compositionally biased region" description="Polar residues" evidence="1">
    <location>
        <begin position="217"/>
        <end position="229"/>
    </location>
</feature>
<dbReference type="OrthoDB" id="10451967at2759"/>
<protein>
    <recommendedName>
        <fullName evidence="4">No apical meristem-associated C-terminal domain-containing protein</fullName>
    </recommendedName>
</protein>
<dbReference type="KEGG" id="ccp:CHC_T00003183001"/>
<dbReference type="EMBL" id="HG001696">
    <property type="protein sequence ID" value="CDF34549.1"/>
    <property type="molecule type" value="Genomic_DNA"/>
</dbReference>
<evidence type="ECO:0000313" key="2">
    <source>
        <dbReference type="EMBL" id="CDF34549.1"/>
    </source>
</evidence>
<dbReference type="AlphaFoldDB" id="R7Q923"/>
<sequence>MGRGKSWSREESQAVANAWIHASEHTSSTREQSSKAFVNDLYRRFTELAPSDPDVLEGRWTSRSQTAVKTQFDAISEDVNNFNIALSDVAEQALRQGITSRDLILRATVGKHLQAISGNLDFDSVKSEVTEWKLFEAWRVLSSCKRFAPANWPIPTSPNEGHVEETDVKPSPQPQSRGMDCGNSGYSIPSPRNLQSGGTPMRTLASAALSMNPVGNGMSSITPLSQAAPNTHRAEKRSSQQPGGRRGFAGRTLGKRRAEQEFRGQRVSKNHRAEKFEILSPNCGTLELVAQAISTLGDALSEHNAITLFSRPEMQGRSEQQEFFNALADKHVAKAKIDRDRLVNEVRQKRDNNKHESQSYPE</sequence>
<feature type="compositionally biased region" description="Polar residues" evidence="1">
    <location>
        <begin position="184"/>
        <end position="198"/>
    </location>
</feature>
<name>R7Q923_CHOCR</name>
<evidence type="ECO:0000313" key="3">
    <source>
        <dbReference type="Proteomes" id="UP000012073"/>
    </source>
</evidence>
<organism evidence="2 3">
    <name type="scientific">Chondrus crispus</name>
    <name type="common">Carrageen Irish moss</name>
    <name type="synonym">Polymorpha crispa</name>
    <dbReference type="NCBI Taxonomy" id="2769"/>
    <lineage>
        <taxon>Eukaryota</taxon>
        <taxon>Rhodophyta</taxon>
        <taxon>Florideophyceae</taxon>
        <taxon>Rhodymeniophycidae</taxon>
        <taxon>Gigartinales</taxon>
        <taxon>Gigartinaceae</taxon>
        <taxon>Chondrus</taxon>
    </lineage>
</organism>
<proteinExistence type="predicted"/>
<evidence type="ECO:0008006" key="4">
    <source>
        <dbReference type="Google" id="ProtNLM"/>
    </source>
</evidence>
<feature type="region of interest" description="Disordered" evidence="1">
    <location>
        <begin position="343"/>
        <end position="362"/>
    </location>
</feature>
<feature type="region of interest" description="Disordered" evidence="1">
    <location>
        <begin position="216"/>
        <end position="267"/>
    </location>
</feature>
<keyword evidence="3" id="KW-1185">Reference proteome</keyword>
<dbReference type="Proteomes" id="UP000012073">
    <property type="component" value="Unassembled WGS sequence"/>
</dbReference>
<gene>
    <name evidence="2" type="ORF">CHC_T00003183001</name>
</gene>
<dbReference type="Gramene" id="CDF34549">
    <property type="protein sequence ID" value="CDF34549"/>
    <property type="gene ID" value="CHC_T00003183001"/>
</dbReference>
<feature type="region of interest" description="Disordered" evidence="1">
    <location>
        <begin position="155"/>
        <end position="200"/>
    </location>
</feature>
<evidence type="ECO:0000256" key="1">
    <source>
        <dbReference type="SAM" id="MobiDB-lite"/>
    </source>
</evidence>
<dbReference type="RefSeq" id="XP_005714368.1">
    <property type="nucleotide sequence ID" value="XM_005714311.1"/>
</dbReference>
<reference evidence="3" key="1">
    <citation type="journal article" date="2013" name="Proc. Natl. Acad. Sci. U.S.A.">
        <title>Genome structure and metabolic features in the red seaweed Chondrus crispus shed light on evolution of the Archaeplastida.</title>
        <authorList>
            <person name="Collen J."/>
            <person name="Porcel B."/>
            <person name="Carre W."/>
            <person name="Ball S.G."/>
            <person name="Chaparro C."/>
            <person name="Tonon T."/>
            <person name="Barbeyron T."/>
            <person name="Michel G."/>
            <person name="Noel B."/>
            <person name="Valentin K."/>
            <person name="Elias M."/>
            <person name="Artiguenave F."/>
            <person name="Arun A."/>
            <person name="Aury J.M."/>
            <person name="Barbosa-Neto J.F."/>
            <person name="Bothwell J.H."/>
            <person name="Bouget F.Y."/>
            <person name="Brillet L."/>
            <person name="Cabello-Hurtado F."/>
            <person name="Capella-Gutierrez S."/>
            <person name="Charrier B."/>
            <person name="Cladiere L."/>
            <person name="Cock J.M."/>
            <person name="Coelho S.M."/>
            <person name="Colleoni C."/>
            <person name="Czjzek M."/>
            <person name="Da Silva C."/>
            <person name="Delage L."/>
            <person name="Denoeud F."/>
            <person name="Deschamps P."/>
            <person name="Dittami S.M."/>
            <person name="Gabaldon T."/>
            <person name="Gachon C.M."/>
            <person name="Groisillier A."/>
            <person name="Herve C."/>
            <person name="Jabbari K."/>
            <person name="Katinka M."/>
            <person name="Kloareg B."/>
            <person name="Kowalczyk N."/>
            <person name="Labadie K."/>
            <person name="Leblanc C."/>
            <person name="Lopez P.J."/>
            <person name="McLachlan D.H."/>
            <person name="Meslet-Cladiere L."/>
            <person name="Moustafa A."/>
            <person name="Nehr Z."/>
            <person name="Nyvall Collen P."/>
            <person name="Panaud O."/>
            <person name="Partensky F."/>
            <person name="Poulain J."/>
            <person name="Rensing S.A."/>
            <person name="Rousvoal S."/>
            <person name="Samson G."/>
            <person name="Symeonidi A."/>
            <person name="Weissenbach J."/>
            <person name="Zambounis A."/>
            <person name="Wincker P."/>
            <person name="Boyen C."/>
        </authorList>
    </citation>
    <scope>NUCLEOTIDE SEQUENCE [LARGE SCALE GENOMIC DNA]</scope>
    <source>
        <strain evidence="3">cv. Stackhouse</strain>
    </source>
</reference>